<organism evidence="7 8">
    <name type="scientific">Microlunatus phosphovorus (strain ATCC 700054 / DSM 10555 / JCM 9379 / NBRC 101784 / NCIMB 13414 / VKM Ac-1990 / NM-1)</name>
    <dbReference type="NCBI Taxonomy" id="1032480"/>
    <lineage>
        <taxon>Bacteria</taxon>
        <taxon>Bacillati</taxon>
        <taxon>Actinomycetota</taxon>
        <taxon>Actinomycetes</taxon>
        <taxon>Propionibacteriales</taxon>
        <taxon>Propionibacteriaceae</taxon>
        <taxon>Microlunatus</taxon>
    </lineage>
</organism>
<dbReference type="SUPFAM" id="SSF52283">
    <property type="entry name" value="Formate/glycerate dehydrogenase catalytic domain-like"/>
    <property type="match status" value="1"/>
</dbReference>
<dbReference type="PROSITE" id="PS00671">
    <property type="entry name" value="D_2_HYDROXYACID_DH_3"/>
    <property type="match status" value="1"/>
</dbReference>
<sequence>MGDIVAWLPYASPEEAAERLGGLPDGVRVECYRADGDDLPDSVGDVQFYVLPYMKGEEVLARAPEMSGLRVIQTLTAGYENFLPHVPAGVTLCNAAGVHDASTAELTIALTLASGRHLDAFARQQPAGRWEPIMGSALADKRVLIIGYGRIGEAIERRLAGFEVASITRVARRARDGEPRVQATTELPELMAEADVAIVIAPLTPETDGLIDADLLARLPDDALLVNMARGRLVDTDALVAATATGRIRAAVDVTEPEPLPADHPLWQFPNVLISPHVGGASSAFWPRADRLVAAQLRRFVAGEPLDNVIQHNVIQRDVIGDRA</sequence>
<dbReference type="AlphaFoldDB" id="F5XSC2"/>
<dbReference type="OrthoDB" id="4324715at2"/>
<dbReference type="PANTHER" id="PTHR43333">
    <property type="entry name" value="2-HACID_DH_C DOMAIN-CONTAINING PROTEIN"/>
    <property type="match status" value="1"/>
</dbReference>
<dbReference type="RefSeq" id="WP_013862683.1">
    <property type="nucleotide sequence ID" value="NC_015635.1"/>
</dbReference>
<evidence type="ECO:0000313" key="8">
    <source>
        <dbReference type="Proteomes" id="UP000007947"/>
    </source>
</evidence>
<keyword evidence="3" id="KW-0520">NAD</keyword>
<dbReference type="SUPFAM" id="SSF51735">
    <property type="entry name" value="NAD(P)-binding Rossmann-fold domains"/>
    <property type="match status" value="1"/>
</dbReference>
<proteinExistence type="inferred from homology"/>
<accession>F5XSC2</accession>
<keyword evidence="8" id="KW-1185">Reference proteome</keyword>
<dbReference type="KEGG" id="mph:MLP_17890"/>
<comment type="similarity">
    <text evidence="1 4">Belongs to the D-isomer specific 2-hydroxyacid dehydrogenase family.</text>
</comment>
<dbReference type="Pfam" id="PF02826">
    <property type="entry name" value="2-Hacid_dh_C"/>
    <property type="match status" value="1"/>
</dbReference>
<dbReference type="eggNOG" id="COG0111">
    <property type="taxonomic scope" value="Bacteria"/>
</dbReference>
<evidence type="ECO:0000256" key="4">
    <source>
        <dbReference type="RuleBase" id="RU003719"/>
    </source>
</evidence>
<reference evidence="7 8" key="1">
    <citation type="submission" date="2011-05" db="EMBL/GenBank/DDBJ databases">
        <title>Whole genome sequence of Microlunatus phosphovorus NM-1.</title>
        <authorList>
            <person name="Hosoyama A."/>
            <person name="Sasaki K."/>
            <person name="Harada T."/>
            <person name="Igarashi R."/>
            <person name="Kawakoshi A."/>
            <person name="Sasagawa M."/>
            <person name="Fukada J."/>
            <person name="Nakamura S."/>
            <person name="Katano Y."/>
            <person name="Hanada S."/>
            <person name="Kamagata Y."/>
            <person name="Nakamura N."/>
            <person name="Yamazaki S."/>
            <person name="Fujita N."/>
        </authorList>
    </citation>
    <scope>NUCLEOTIDE SEQUENCE [LARGE SCALE GENOMIC DNA]</scope>
    <source>
        <strain evidence="8">ATCC 700054 / DSM 10555 / JCM 9379 / NBRC 101784 / NCIMB 13414 / VKM Ac-1990 / NM-1</strain>
    </source>
</reference>
<dbReference type="GO" id="GO:0051287">
    <property type="term" value="F:NAD binding"/>
    <property type="evidence" value="ECO:0007669"/>
    <property type="project" value="InterPro"/>
</dbReference>
<dbReference type="GO" id="GO:0016616">
    <property type="term" value="F:oxidoreductase activity, acting on the CH-OH group of donors, NAD or NADP as acceptor"/>
    <property type="evidence" value="ECO:0007669"/>
    <property type="project" value="InterPro"/>
</dbReference>
<evidence type="ECO:0000256" key="1">
    <source>
        <dbReference type="ARBA" id="ARBA00005854"/>
    </source>
</evidence>
<name>F5XSC2_MICPN</name>
<dbReference type="Gene3D" id="3.40.50.720">
    <property type="entry name" value="NAD(P)-binding Rossmann-like Domain"/>
    <property type="match status" value="2"/>
</dbReference>
<dbReference type="STRING" id="1032480.MLP_17890"/>
<dbReference type="EMBL" id="AP012204">
    <property type="protein sequence ID" value="BAK34803.1"/>
    <property type="molecule type" value="Genomic_DNA"/>
</dbReference>
<gene>
    <name evidence="7" type="ordered locus">MLP_17890</name>
</gene>
<evidence type="ECO:0000256" key="2">
    <source>
        <dbReference type="ARBA" id="ARBA00023002"/>
    </source>
</evidence>
<dbReference type="InterPro" id="IPR036291">
    <property type="entry name" value="NAD(P)-bd_dom_sf"/>
</dbReference>
<feature type="domain" description="D-isomer specific 2-hydroxyacid dehydrogenase NAD-binding" evidence="6">
    <location>
        <begin position="108"/>
        <end position="279"/>
    </location>
</feature>
<feature type="domain" description="D-isomer specific 2-hydroxyacid dehydrogenase catalytic" evidence="5">
    <location>
        <begin position="26"/>
        <end position="310"/>
    </location>
</feature>
<keyword evidence="2 4" id="KW-0560">Oxidoreductase</keyword>
<dbReference type="Pfam" id="PF00389">
    <property type="entry name" value="2-Hacid_dh"/>
    <property type="match status" value="1"/>
</dbReference>
<dbReference type="InterPro" id="IPR006139">
    <property type="entry name" value="D-isomer_2_OHA_DH_cat_dom"/>
</dbReference>
<evidence type="ECO:0000256" key="3">
    <source>
        <dbReference type="ARBA" id="ARBA00023027"/>
    </source>
</evidence>
<evidence type="ECO:0000259" key="5">
    <source>
        <dbReference type="Pfam" id="PF00389"/>
    </source>
</evidence>
<dbReference type="Proteomes" id="UP000007947">
    <property type="component" value="Chromosome"/>
</dbReference>
<dbReference type="InterPro" id="IPR029753">
    <property type="entry name" value="D-isomer_DH_CS"/>
</dbReference>
<evidence type="ECO:0000313" key="7">
    <source>
        <dbReference type="EMBL" id="BAK34803.1"/>
    </source>
</evidence>
<protein>
    <submittedName>
        <fullName evidence="7">Oxidoreductase</fullName>
    </submittedName>
</protein>
<dbReference type="CDD" id="cd12166">
    <property type="entry name" value="2-Hacid_dh_7"/>
    <property type="match status" value="1"/>
</dbReference>
<dbReference type="PANTHER" id="PTHR43333:SF1">
    <property type="entry name" value="D-ISOMER SPECIFIC 2-HYDROXYACID DEHYDROGENASE NAD-BINDING DOMAIN-CONTAINING PROTEIN"/>
    <property type="match status" value="1"/>
</dbReference>
<evidence type="ECO:0000259" key="6">
    <source>
        <dbReference type="Pfam" id="PF02826"/>
    </source>
</evidence>
<dbReference type="InterPro" id="IPR006140">
    <property type="entry name" value="D-isomer_DH_NAD-bd"/>
</dbReference>
<dbReference type="HOGENOM" id="CLU_019796_1_0_11"/>